<proteinExistence type="predicted"/>
<dbReference type="SUPFAM" id="SSF55797">
    <property type="entry name" value="PR-1-like"/>
    <property type="match status" value="1"/>
</dbReference>
<dbReference type="OrthoDB" id="9783944at2"/>
<dbReference type="Proteomes" id="UP000032250">
    <property type="component" value="Unassembled WGS sequence"/>
</dbReference>
<comment type="caution">
    <text evidence="3">The sequence shown here is derived from an EMBL/GenBank/DDBJ whole genome shotgun (WGS) entry which is preliminary data.</text>
</comment>
<dbReference type="SMART" id="SM00257">
    <property type="entry name" value="LysM"/>
    <property type="match status" value="1"/>
</dbReference>
<dbReference type="AlphaFoldDB" id="A0A0D1BXW5"/>
<dbReference type="EMBL" id="JXSU01000007">
    <property type="protein sequence ID" value="KIS23701.1"/>
    <property type="molecule type" value="Genomic_DNA"/>
</dbReference>
<dbReference type="PANTHER" id="PTHR31157:SF1">
    <property type="entry name" value="SCP DOMAIN-CONTAINING PROTEIN"/>
    <property type="match status" value="1"/>
</dbReference>
<organism evidence="3 4">
    <name type="scientific">Clostridium botulinum B2 450</name>
    <dbReference type="NCBI Taxonomy" id="1379739"/>
    <lineage>
        <taxon>Bacteria</taxon>
        <taxon>Bacillati</taxon>
        <taxon>Bacillota</taxon>
        <taxon>Clostridia</taxon>
        <taxon>Eubacteriales</taxon>
        <taxon>Clostridiaceae</taxon>
        <taxon>Clostridium</taxon>
    </lineage>
</organism>
<dbReference type="Gene3D" id="3.10.350.10">
    <property type="entry name" value="LysM domain"/>
    <property type="match status" value="1"/>
</dbReference>
<dbReference type="PATRIC" id="fig|1379739.3.peg.2129"/>
<dbReference type="InterPro" id="IPR035940">
    <property type="entry name" value="CAP_sf"/>
</dbReference>
<accession>A0A0D1BXW5</accession>
<gene>
    <name evidence="3" type="ORF">N495_08875</name>
</gene>
<dbReference type="RefSeq" id="WP_042385024.1">
    <property type="nucleotide sequence ID" value="NZ_JXSU01000007.1"/>
</dbReference>
<sequence length="211" mass="23679">MKKFLFKKTLFSVLLAGFLCIFKCTSVSAADYTSYTVVSGDSLWKIAVKYQIGLSKIIEVNPQIKNTSLIYPGQKINIPSIDTIKALENEVISLVNIEREQAGLPHLRTNCQVSKVARYKSQDMATKGYFSHTSSTYGSPPTMLQNFNIKSITTGENIAYDKKIPQQVMTNLMNSPDDRKNILSNTYTEIGVGLYKSSSGVYYWTQLFIKP</sequence>
<dbReference type="Pfam" id="PF01476">
    <property type="entry name" value="LysM"/>
    <property type="match status" value="1"/>
</dbReference>
<dbReference type="SUPFAM" id="SSF54106">
    <property type="entry name" value="LysM domain"/>
    <property type="match status" value="1"/>
</dbReference>
<dbReference type="Pfam" id="PF00188">
    <property type="entry name" value="CAP"/>
    <property type="match status" value="1"/>
</dbReference>
<reference evidence="3 4" key="1">
    <citation type="submission" date="2014-06" db="EMBL/GenBank/DDBJ databases">
        <title>Genome characterization of distinct group I Clostridium botulinum lineages.</title>
        <authorList>
            <person name="Giordani F."/>
            <person name="Anselmo A."/>
            <person name="Fillo S."/>
            <person name="Palozzi A.M."/>
            <person name="Fortunato A."/>
            <person name="Gentile B."/>
            <person name="Ciammaruconi A."/>
            <person name="Anniballi F."/>
            <person name="De Medici D."/>
            <person name="Lista F."/>
        </authorList>
    </citation>
    <scope>NUCLEOTIDE SEQUENCE [LARGE SCALE GENOMIC DNA]</scope>
    <source>
        <strain evidence="3 4">B2 450</strain>
    </source>
</reference>
<dbReference type="InterPro" id="IPR036779">
    <property type="entry name" value="LysM_dom_sf"/>
</dbReference>
<dbReference type="NCBIfam" id="TIGR02899">
    <property type="entry name" value="spore_safA"/>
    <property type="match status" value="1"/>
</dbReference>
<dbReference type="Gene3D" id="3.40.33.10">
    <property type="entry name" value="CAP"/>
    <property type="match status" value="1"/>
</dbReference>
<dbReference type="PANTHER" id="PTHR31157">
    <property type="entry name" value="SCP DOMAIN-CONTAINING PROTEIN"/>
    <property type="match status" value="1"/>
</dbReference>
<feature type="domain" description="LysM" evidence="2">
    <location>
        <begin position="33"/>
        <end position="78"/>
    </location>
</feature>
<protein>
    <recommendedName>
        <fullName evidence="2">LysM domain-containing protein</fullName>
    </recommendedName>
</protein>
<dbReference type="InterPro" id="IPR014044">
    <property type="entry name" value="CAP_dom"/>
</dbReference>
<dbReference type="CDD" id="cd00118">
    <property type="entry name" value="LysM"/>
    <property type="match status" value="1"/>
</dbReference>
<evidence type="ECO:0000259" key="2">
    <source>
        <dbReference type="PROSITE" id="PS51782"/>
    </source>
</evidence>
<keyword evidence="1" id="KW-0732">Signal</keyword>
<evidence type="ECO:0000313" key="3">
    <source>
        <dbReference type="EMBL" id="KIS23701.1"/>
    </source>
</evidence>
<evidence type="ECO:0000313" key="4">
    <source>
        <dbReference type="Proteomes" id="UP000032250"/>
    </source>
</evidence>
<dbReference type="CDD" id="cd05379">
    <property type="entry name" value="CAP_bacterial"/>
    <property type="match status" value="1"/>
</dbReference>
<feature type="chain" id="PRO_5002243803" description="LysM domain-containing protein" evidence="1">
    <location>
        <begin position="30"/>
        <end position="211"/>
    </location>
</feature>
<name>A0A0D1BXW5_CLOBO</name>
<dbReference type="InterPro" id="IPR018392">
    <property type="entry name" value="LysM"/>
</dbReference>
<dbReference type="PROSITE" id="PS51782">
    <property type="entry name" value="LYSM"/>
    <property type="match status" value="1"/>
</dbReference>
<dbReference type="HOGENOM" id="CLU_048111_0_2_9"/>
<dbReference type="InterPro" id="IPR014248">
    <property type="entry name" value="Spore_coat_assembly_SafA"/>
</dbReference>
<evidence type="ECO:0000256" key="1">
    <source>
        <dbReference type="SAM" id="SignalP"/>
    </source>
</evidence>
<feature type="signal peptide" evidence="1">
    <location>
        <begin position="1"/>
        <end position="29"/>
    </location>
</feature>